<dbReference type="AlphaFoldDB" id="A0A835ZB52"/>
<dbReference type="InterPro" id="IPR003734">
    <property type="entry name" value="DUF155"/>
</dbReference>
<keyword evidence="5" id="KW-1185">Reference proteome</keyword>
<feature type="compositionally biased region" description="Basic and acidic residues" evidence="2">
    <location>
        <begin position="193"/>
        <end position="212"/>
    </location>
</feature>
<organism evidence="4 5">
    <name type="scientific">Tribonema minus</name>
    <dbReference type="NCBI Taxonomy" id="303371"/>
    <lineage>
        <taxon>Eukaryota</taxon>
        <taxon>Sar</taxon>
        <taxon>Stramenopiles</taxon>
        <taxon>Ochrophyta</taxon>
        <taxon>PX clade</taxon>
        <taxon>Xanthophyceae</taxon>
        <taxon>Tribonematales</taxon>
        <taxon>Tribonemataceae</taxon>
        <taxon>Tribonema</taxon>
    </lineage>
</organism>
<evidence type="ECO:0000256" key="1">
    <source>
        <dbReference type="ARBA" id="ARBA00008306"/>
    </source>
</evidence>
<gene>
    <name evidence="4" type="ORF">JKP88DRAFT_305208</name>
</gene>
<comment type="caution">
    <text evidence="4">The sequence shown here is derived from an EMBL/GenBank/DDBJ whole genome shotgun (WGS) entry which is preliminary data.</text>
</comment>
<comment type="similarity">
    <text evidence="1">Belongs to the RMD1/sif2 family.</text>
</comment>
<sequence>MRNFVSSVREPLTRGSRSKAKYTQIGDVEGGYGSRQATRFEPSEGPTSIEAYAPLNFDASKGYKSEGGSPSARQRESFPLYESKARMPKRGGRRRIRRKLISEKGRVSSYCISNELKIEPLLEYLKGKPNRKVPRKGVSGNGAVSREEPMVLWADVLYSDVIHSTTDKLLTEEPAEDYATKEGDENAEDSQAETDRESKYARDREREHERSQHSLLAVPSHIGKDMFILPYGCIIFWGFTPAEELKLLSEIRKFAVGPVSESELEQSQDDMTFCFVDAGDDKESRVIKADELVLSTDSALEKLSYSFALAQSAKLFVFEERLGNIIEQTRVYPEELKLTGKIQLTQMQMNKLIGRVLVERNEVNLHSDVLDKPEFFWETQTWEPEYQRLCTYLDMPLRLVVINKRLDVLRELLDVLHNQVTNTHAIRLEVVVELVWNVGVRDIMHLVGCTNL</sequence>
<evidence type="ECO:0000256" key="2">
    <source>
        <dbReference type="SAM" id="MobiDB-lite"/>
    </source>
</evidence>
<dbReference type="OrthoDB" id="18302at2759"/>
<proteinExistence type="inferred from homology"/>
<dbReference type="InterPro" id="IPR051624">
    <property type="entry name" value="RMD1/Sad1-interacting"/>
</dbReference>
<dbReference type="EMBL" id="JAFCMP010000075">
    <property type="protein sequence ID" value="KAG5188165.1"/>
    <property type="molecule type" value="Genomic_DNA"/>
</dbReference>
<dbReference type="PANTHER" id="PTHR16255:SF1">
    <property type="entry name" value="REQUIRED FOR MEIOTIC NUCLEAR DIVISION PROTEIN 1 HOMOLOG"/>
    <property type="match status" value="1"/>
</dbReference>
<feature type="region of interest" description="Disordered" evidence="2">
    <location>
        <begin position="1"/>
        <end position="93"/>
    </location>
</feature>
<dbReference type="Pfam" id="PF02582">
    <property type="entry name" value="DUF155"/>
    <property type="match status" value="1"/>
</dbReference>
<reference evidence="4" key="1">
    <citation type="submission" date="2021-02" db="EMBL/GenBank/DDBJ databases">
        <title>First Annotated Genome of the Yellow-green Alga Tribonema minus.</title>
        <authorList>
            <person name="Mahan K.M."/>
        </authorList>
    </citation>
    <scope>NUCLEOTIDE SEQUENCE</scope>
    <source>
        <strain evidence="4">UTEX B ZZ1240</strain>
    </source>
</reference>
<accession>A0A835ZB52</accession>
<dbReference type="GO" id="GO:0005739">
    <property type="term" value="C:mitochondrion"/>
    <property type="evidence" value="ECO:0007669"/>
    <property type="project" value="UniProtKB-ARBA"/>
</dbReference>
<name>A0A835ZB52_9STRA</name>
<protein>
    <recommendedName>
        <fullName evidence="3">DUF155 domain-containing protein</fullName>
    </recommendedName>
</protein>
<evidence type="ECO:0000259" key="3">
    <source>
        <dbReference type="Pfam" id="PF02582"/>
    </source>
</evidence>
<evidence type="ECO:0000313" key="4">
    <source>
        <dbReference type="EMBL" id="KAG5188165.1"/>
    </source>
</evidence>
<feature type="domain" description="DUF155" evidence="3">
    <location>
        <begin position="226"/>
        <end position="403"/>
    </location>
</feature>
<evidence type="ECO:0000313" key="5">
    <source>
        <dbReference type="Proteomes" id="UP000664859"/>
    </source>
</evidence>
<dbReference type="Proteomes" id="UP000664859">
    <property type="component" value="Unassembled WGS sequence"/>
</dbReference>
<dbReference type="PANTHER" id="PTHR16255">
    <property type="entry name" value="REQUIRED FOR MEIOTIC NUCLEAR DIVISION PROTEIN 1 HOMOLOG"/>
    <property type="match status" value="1"/>
</dbReference>
<feature type="region of interest" description="Disordered" evidence="2">
    <location>
        <begin position="169"/>
        <end position="213"/>
    </location>
</feature>